<gene>
    <name evidence="1" type="ORF">LCGC14_1265490</name>
</gene>
<name>A0A0F9L1V4_9ZZZZ</name>
<proteinExistence type="predicted"/>
<organism evidence="1">
    <name type="scientific">marine sediment metagenome</name>
    <dbReference type="NCBI Taxonomy" id="412755"/>
    <lineage>
        <taxon>unclassified sequences</taxon>
        <taxon>metagenomes</taxon>
        <taxon>ecological metagenomes</taxon>
    </lineage>
</organism>
<sequence>MEPLSDGEYIKALEEAVRILRQSTYPLWHFQDDNMPSYPFDWPDPEVEIEVVPNAKEQ</sequence>
<evidence type="ECO:0000313" key="1">
    <source>
        <dbReference type="EMBL" id="KKM87783.1"/>
    </source>
</evidence>
<dbReference type="AlphaFoldDB" id="A0A0F9L1V4"/>
<protein>
    <submittedName>
        <fullName evidence="1">Uncharacterized protein</fullName>
    </submittedName>
</protein>
<accession>A0A0F9L1V4</accession>
<comment type="caution">
    <text evidence="1">The sequence shown here is derived from an EMBL/GenBank/DDBJ whole genome shotgun (WGS) entry which is preliminary data.</text>
</comment>
<reference evidence="1" key="1">
    <citation type="journal article" date="2015" name="Nature">
        <title>Complex archaea that bridge the gap between prokaryotes and eukaryotes.</title>
        <authorList>
            <person name="Spang A."/>
            <person name="Saw J.H."/>
            <person name="Jorgensen S.L."/>
            <person name="Zaremba-Niedzwiedzka K."/>
            <person name="Martijn J."/>
            <person name="Lind A.E."/>
            <person name="van Eijk R."/>
            <person name="Schleper C."/>
            <person name="Guy L."/>
            <person name="Ettema T.J."/>
        </authorList>
    </citation>
    <scope>NUCLEOTIDE SEQUENCE</scope>
</reference>
<dbReference type="EMBL" id="LAZR01007055">
    <property type="protein sequence ID" value="KKM87783.1"/>
    <property type="molecule type" value="Genomic_DNA"/>
</dbReference>